<evidence type="ECO:0000256" key="7">
    <source>
        <dbReference type="ARBA" id="ARBA00023136"/>
    </source>
</evidence>
<gene>
    <name evidence="11" type="primary">urtB</name>
    <name evidence="11" type="ORF">E4680_11015</name>
</gene>
<protein>
    <submittedName>
        <fullName evidence="11">Urea ABC transporter permease subunit UrtB</fullName>
    </submittedName>
</protein>
<dbReference type="Pfam" id="PF02653">
    <property type="entry name" value="BPD_transp_2"/>
    <property type="match status" value="1"/>
</dbReference>
<dbReference type="Proteomes" id="UP000297890">
    <property type="component" value="Unassembled WGS sequence"/>
</dbReference>
<dbReference type="GO" id="GO:0022857">
    <property type="term" value="F:transmembrane transporter activity"/>
    <property type="evidence" value="ECO:0007669"/>
    <property type="project" value="InterPro"/>
</dbReference>
<dbReference type="GO" id="GO:0005886">
    <property type="term" value="C:plasma membrane"/>
    <property type="evidence" value="ECO:0007669"/>
    <property type="project" value="UniProtKB-SubCell"/>
</dbReference>
<keyword evidence="7 9" id="KW-0472">Membrane</keyword>
<accession>A0A4Z0F7W1</accession>
<dbReference type="PANTHER" id="PTHR11795">
    <property type="entry name" value="BRANCHED-CHAIN AMINO ACID TRANSPORT SYSTEM PERMEASE PROTEIN LIVH"/>
    <property type="match status" value="1"/>
</dbReference>
<evidence type="ECO:0000256" key="4">
    <source>
        <dbReference type="ARBA" id="ARBA00022692"/>
    </source>
</evidence>
<dbReference type="GO" id="GO:0006865">
    <property type="term" value="P:amino acid transport"/>
    <property type="evidence" value="ECO:0007669"/>
    <property type="project" value="UniProtKB-KW"/>
</dbReference>
<keyword evidence="2" id="KW-0813">Transport</keyword>
<dbReference type="AlphaFoldDB" id="A0A4Z0F7W1"/>
<keyword evidence="12" id="KW-1185">Reference proteome</keyword>
<sequence length="539" mass="57217">MTAARWLVFMSVLWAWSSLVFATPSPVPAGAADPLAPGIAVLGLGSAGDVRDAIEALAATDDPRALTVLDALSRGQLQVDHAAGVYRHTAEGWRHVLTGQPAPEEASLSAPILTNSSRRQLANALAQLQITSPDAGQRLAGAITMAEKPIADAEPALREALDREQNPDIQQWLALAVAQLDLENADPAKRREAVQLLGESGRLAYRARIEPLSGEAEADATVRQEAVRALNRIDRQQWMVRQAANVFYGLSLGSILMLSALGLAITFGLMGVINMAHGEMLMLGAYTTYVVQRLFQSHAPAWQDAYLLMAIPLAFAVTALVGIALERLVIRHLYGRPLETLLATWGISLALIQAVRLVFGAQNVSVANPSWLAGGWAVADGLVLTYNRLAIIAFALLVLLMAYLLLQRTALGLNVRAVSQNRPMAAAMGINTASVDAWTFGLGSGIAGLGGVALSQLDNVAPDLGQGYIVDSFMVVVLGGVGQLAGTFVGAFGLGVLNKFLEPQIGAVMGKVLVLVLIILFIQRRPQGLFAMRGRAVEA</sequence>
<dbReference type="PANTHER" id="PTHR11795:SF447">
    <property type="entry name" value="ABC TRANSPORTER PERMEASE PROTEIN"/>
    <property type="match status" value="1"/>
</dbReference>
<feature type="chain" id="PRO_5021298296" evidence="10">
    <location>
        <begin position="23"/>
        <end position="539"/>
    </location>
</feature>
<feature type="transmembrane region" description="Helical" evidence="9">
    <location>
        <begin position="246"/>
        <end position="273"/>
    </location>
</feature>
<dbReference type="EMBL" id="SRIO01000015">
    <property type="protein sequence ID" value="TFZ81828.1"/>
    <property type="molecule type" value="Genomic_DNA"/>
</dbReference>
<dbReference type="SUPFAM" id="SSF48371">
    <property type="entry name" value="ARM repeat"/>
    <property type="match status" value="1"/>
</dbReference>
<dbReference type="NCBIfam" id="TIGR03409">
    <property type="entry name" value="urea_trans_UrtB"/>
    <property type="match status" value="1"/>
</dbReference>
<keyword evidence="5" id="KW-0029">Amino-acid transport</keyword>
<feature type="signal peptide" evidence="10">
    <location>
        <begin position="1"/>
        <end position="22"/>
    </location>
</feature>
<feature type="transmembrane region" description="Helical" evidence="9">
    <location>
        <begin position="341"/>
        <end position="359"/>
    </location>
</feature>
<comment type="similarity">
    <text evidence="8">Belongs to the binding-protein-dependent transport system permease family. LivHM subfamily.</text>
</comment>
<dbReference type="InterPro" id="IPR052157">
    <property type="entry name" value="BCAA_transport_permease"/>
</dbReference>
<dbReference type="InterPro" id="IPR017779">
    <property type="entry name" value="ABC_UrtB_bac"/>
</dbReference>
<feature type="transmembrane region" description="Helical" evidence="9">
    <location>
        <begin position="473"/>
        <end position="497"/>
    </location>
</feature>
<evidence type="ECO:0000256" key="9">
    <source>
        <dbReference type="SAM" id="Phobius"/>
    </source>
</evidence>
<evidence type="ECO:0000256" key="8">
    <source>
        <dbReference type="ARBA" id="ARBA00037998"/>
    </source>
</evidence>
<evidence type="ECO:0000313" key="12">
    <source>
        <dbReference type="Proteomes" id="UP000297890"/>
    </source>
</evidence>
<keyword evidence="6 9" id="KW-1133">Transmembrane helix</keyword>
<name>A0A4Z0F7W1_9GAMM</name>
<evidence type="ECO:0000313" key="11">
    <source>
        <dbReference type="EMBL" id="TFZ81828.1"/>
    </source>
</evidence>
<comment type="caution">
    <text evidence="11">The sequence shown here is derived from an EMBL/GenBank/DDBJ whole genome shotgun (WGS) entry which is preliminary data.</text>
</comment>
<organism evidence="11 12">
    <name type="scientific">Candidatus Macondimonas diazotrophica</name>
    <dbReference type="NCBI Taxonomy" id="2305248"/>
    <lineage>
        <taxon>Bacteria</taxon>
        <taxon>Pseudomonadati</taxon>
        <taxon>Pseudomonadota</taxon>
        <taxon>Gammaproteobacteria</taxon>
        <taxon>Chromatiales</taxon>
        <taxon>Ectothiorhodospiraceae</taxon>
        <taxon>Candidatus Macondimonas</taxon>
    </lineage>
</organism>
<proteinExistence type="inferred from homology"/>
<evidence type="ECO:0000256" key="2">
    <source>
        <dbReference type="ARBA" id="ARBA00022448"/>
    </source>
</evidence>
<evidence type="ECO:0000256" key="3">
    <source>
        <dbReference type="ARBA" id="ARBA00022475"/>
    </source>
</evidence>
<reference evidence="11 12" key="1">
    <citation type="journal article" date="2019" name="ISME J.">
        <title>Candidatus Macondimonas diazotrophica, a novel gammaproteobacterial genus dominating crude-oil-contaminated coastal sediments.</title>
        <authorList>
            <person name="Karthikeyan S."/>
            <person name="Konstantinidis K."/>
        </authorList>
    </citation>
    <scope>NUCLEOTIDE SEQUENCE [LARGE SCALE GENOMIC DNA]</scope>
    <source>
        <strain evidence="11 12">KTK01</strain>
    </source>
</reference>
<feature type="transmembrane region" description="Helical" evidence="9">
    <location>
        <begin position="386"/>
        <end position="406"/>
    </location>
</feature>
<evidence type="ECO:0000256" key="6">
    <source>
        <dbReference type="ARBA" id="ARBA00022989"/>
    </source>
</evidence>
<keyword evidence="3" id="KW-1003">Cell membrane</keyword>
<dbReference type="CDD" id="cd06582">
    <property type="entry name" value="TM_PBP1_LivH_like"/>
    <property type="match status" value="1"/>
</dbReference>
<comment type="subcellular location">
    <subcellularLocation>
        <location evidence="1">Cell inner membrane</location>
        <topology evidence="1">Multi-pass membrane protein</topology>
    </subcellularLocation>
</comment>
<evidence type="ECO:0000256" key="10">
    <source>
        <dbReference type="SAM" id="SignalP"/>
    </source>
</evidence>
<dbReference type="InterPro" id="IPR001851">
    <property type="entry name" value="ABC_transp_permease"/>
</dbReference>
<feature type="transmembrane region" description="Helical" evidence="9">
    <location>
        <begin position="305"/>
        <end position="329"/>
    </location>
</feature>
<dbReference type="OrthoDB" id="9807115at2"/>
<keyword evidence="4 9" id="KW-0812">Transmembrane</keyword>
<keyword evidence="10" id="KW-0732">Signal</keyword>
<dbReference type="InterPro" id="IPR016024">
    <property type="entry name" value="ARM-type_fold"/>
</dbReference>
<feature type="transmembrane region" description="Helical" evidence="9">
    <location>
        <begin position="503"/>
        <end position="522"/>
    </location>
</feature>
<evidence type="ECO:0000256" key="1">
    <source>
        <dbReference type="ARBA" id="ARBA00004429"/>
    </source>
</evidence>
<evidence type="ECO:0000256" key="5">
    <source>
        <dbReference type="ARBA" id="ARBA00022970"/>
    </source>
</evidence>